<evidence type="ECO:0000313" key="1">
    <source>
        <dbReference type="EMBL" id="TDF91548.1"/>
    </source>
</evidence>
<dbReference type="OrthoDB" id="4966548at2"/>
<evidence type="ECO:0008006" key="3">
    <source>
        <dbReference type="Google" id="ProtNLM"/>
    </source>
</evidence>
<organism evidence="1 2">
    <name type="scientific">Arthrobacter terricola</name>
    <dbReference type="NCBI Taxonomy" id="2547396"/>
    <lineage>
        <taxon>Bacteria</taxon>
        <taxon>Bacillati</taxon>
        <taxon>Actinomycetota</taxon>
        <taxon>Actinomycetes</taxon>
        <taxon>Micrococcales</taxon>
        <taxon>Micrococcaceae</taxon>
        <taxon>Arthrobacter</taxon>
    </lineage>
</organism>
<protein>
    <recommendedName>
        <fullName evidence="3">Apea-like HEPN domain-containing protein</fullName>
    </recommendedName>
</protein>
<gene>
    <name evidence="1" type="ORF">E1809_20695</name>
</gene>
<comment type="caution">
    <text evidence="1">The sequence shown here is derived from an EMBL/GenBank/DDBJ whole genome shotgun (WGS) entry which is preliminary data.</text>
</comment>
<dbReference type="RefSeq" id="WP_133206136.1">
    <property type="nucleotide sequence ID" value="NZ_SMRU01000029.1"/>
</dbReference>
<keyword evidence="2" id="KW-1185">Reference proteome</keyword>
<reference evidence="1 2" key="1">
    <citation type="submission" date="2019-03" db="EMBL/GenBank/DDBJ databases">
        <title>Whole genome sequence of Arthrobacter sp JH1-1.</title>
        <authorList>
            <person name="Trinh H.N."/>
        </authorList>
    </citation>
    <scope>NUCLEOTIDE SEQUENCE [LARGE SCALE GENOMIC DNA]</scope>
    <source>
        <strain evidence="1 2">JH1-1</strain>
    </source>
</reference>
<dbReference type="Proteomes" id="UP000295511">
    <property type="component" value="Unassembled WGS sequence"/>
</dbReference>
<dbReference type="EMBL" id="SMRU01000029">
    <property type="protein sequence ID" value="TDF91548.1"/>
    <property type="molecule type" value="Genomic_DNA"/>
</dbReference>
<dbReference type="AlphaFoldDB" id="A0A4R5KAQ0"/>
<sequence>MVKALTSVVSLPSELPLLPEALGTKFVGKVALGRFNLLMPVLPAGPLLPALPLLDPLESPFTQAHGGPRAWGHTESSMPASGVEPVIGRVSAVVVEVDAEISPNELPDFAETFGQEFNQWYGIAISWIELWNDLNLTNLQESYPGTTGTIGAPDASGIASGWSPVERMYVTSAARAISEGTLALAFEKATADEHPPAEWVLYLQGAKTFDDRLAVIEAATAAEVALTGAIHQRLAQLTAEARELIVENANGLYGMVKLLQKIDAKKDGPTLDKVGKQLAKPRNKAVHAGWQPTNHEVREAFVIAGVLLEEYSPLPARTAGV</sequence>
<name>A0A4R5KAQ0_9MICC</name>
<evidence type="ECO:0000313" key="2">
    <source>
        <dbReference type="Proteomes" id="UP000295511"/>
    </source>
</evidence>
<accession>A0A4R5KAQ0</accession>
<proteinExistence type="predicted"/>